<organism evidence="9 10">
    <name type="scientific">Alkalibaculum sporogenes</name>
    <dbReference type="NCBI Taxonomy" id="2655001"/>
    <lineage>
        <taxon>Bacteria</taxon>
        <taxon>Bacillati</taxon>
        <taxon>Bacillota</taxon>
        <taxon>Clostridia</taxon>
        <taxon>Eubacteriales</taxon>
        <taxon>Eubacteriaceae</taxon>
        <taxon>Alkalibaculum</taxon>
    </lineage>
</organism>
<dbReference type="GO" id="GO:0022857">
    <property type="term" value="F:transmembrane transporter activity"/>
    <property type="evidence" value="ECO:0007669"/>
    <property type="project" value="TreeGrafter"/>
</dbReference>
<evidence type="ECO:0000313" key="9">
    <source>
        <dbReference type="EMBL" id="MPW24242.1"/>
    </source>
</evidence>
<evidence type="ECO:0000256" key="5">
    <source>
        <dbReference type="ARBA" id="ARBA00022989"/>
    </source>
</evidence>
<feature type="transmembrane region" description="Helical" evidence="7">
    <location>
        <begin position="46"/>
        <end position="68"/>
    </location>
</feature>
<dbReference type="RefSeq" id="WP_152800549.1">
    <property type="nucleotide sequence ID" value="NZ_WHNX01000001.1"/>
</dbReference>
<name>A0A6A7K458_9FIRM</name>
<evidence type="ECO:0000256" key="1">
    <source>
        <dbReference type="ARBA" id="ARBA00004429"/>
    </source>
</evidence>
<feature type="transmembrane region" description="Helical" evidence="7">
    <location>
        <begin position="230"/>
        <end position="252"/>
    </location>
</feature>
<dbReference type="PANTHER" id="PTHR33362">
    <property type="entry name" value="SIALIC ACID TRAP TRANSPORTER PERMEASE PROTEIN SIAT-RELATED"/>
    <property type="match status" value="1"/>
</dbReference>
<feature type="transmembrane region" description="Helical" evidence="7">
    <location>
        <begin position="134"/>
        <end position="150"/>
    </location>
</feature>
<feature type="transmembrane region" description="Helical" evidence="7">
    <location>
        <begin position="258"/>
        <end position="276"/>
    </location>
</feature>
<evidence type="ECO:0000256" key="3">
    <source>
        <dbReference type="ARBA" id="ARBA00022519"/>
    </source>
</evidence>
<evidence type="ECO:0000313" key="10">
    <source>
        <dbReference type="Proteomes" id="UP000440004"/>
    </source>
</evidence>
<dbReference type="PANTHER" id="PTHR33362:SF3">
    <property type="entry name" value="SIALIC ACID TRAP TRANSPORTER PERMEASE PROTEIN SIAT"/>
    <property type="match status" value="1"/>
</dbReference>
<dbReference type="InterPro" id="IPR004681">
    <property type="entry name" value="TRAP_DctM"/>
</dbReference>
<feature type="transmembrane region" description="Helical" evidence="7">
    <location>
        <begin position="417"/>
        <end position="438"/>
    </location>
</feature>
<evidence type="ECO:0000256" key="6">
    <source>
        <dbReference type="ARBA" id="ARBA00023136"/>
    </source>
</evidence>
<proteinExistence type="predicted"/>
<protein>
    <submittedName>
        <fullName evidence="9">TRAP transporter large permease subunit</fullName>
    </submittedName>
</protein>
<feature type="transmembrane region" description="Helical" evidence="7">
    <location>
        <begin position="156"/>
        <end position="187"/>
    </location>
</feature>
<evidence type="ECO:0000256" key="2">
    <source>
        <dbReference type="ARBA" id="ARBA00022475"/>
    </source>
</evidence>
<feature type="transmembrane region" description="Helical" evidence="7">
    <location>
        <begin position="288"/>
        <end position="310"/>
    </location>
</feature>
<dbReference type="InterPro" id="IPR010656">
    <property type="entry name" value="DctM"/>
</dbReference>
<dbReference type="GO" id="GO:0005886">
    <property type="term" value="C:plasma membrane"/>
    <property type="evidence" value="ECO:0007669"/>
    <property type="project" value="UniProtKB-SubCell"/>
</dbReference>
<accession>A0A6A7K458</accession>
<gene>
    <name evidence="9" type="ORF">GC105_00325</name>
</gene>
<evidence type="ECO:0000256" key="4">
    <source>
        <dbReference type="ARBA" id="ARBA00022692"/>
    </source>
</evidence>
<keyword evidence="2" id="KW-1003">Cell membrane</keyword>
<keyword evidence="6 7" id="KW-0472">Membrane</keyword>
<sequence length="446" mass="47582">MEIGISALLILILIAFGMSVNASFLAGAIIYLLWSGTSLDSVASTAFFALEKSSILAIPLFMLAGSLMDKAGIADRLIELADALLKKFKGAMGATIPVASMLFGAVNGSGTATISALSKIMLVKLTRMGWDKRYTATMLACSASLGYMIPPNMNAILFSSVANVSVAALFMATVIPGVIWGGLLMIINRIIYTKWYHPKNAIGHTEFTAITTNEVLQDKESGYWSNLFKALLRAIPAIIMMVIIFAGIYSGLFSPTEAGAVAGIYALIVGLLYKTLGLKNIFSVFKETGQSMGSFMIILPMVAIFSRYLILNQVPQTIAGGIASITSNVIIIMLLIDLILVISGMFLDAGVLILVITPMLIPTAEMIGMPITQLAVIMFVCVGIGTVTPPMAMNLFIASKASGIEITDMMTPLKPLLLIGCIPVLILVTFVPEVSLWLPRILGFSV</sequence>
<feature type="transmembrane region" description="Helical" evidence="7">
    <location>
        <begin position="373"/>
        <end position="397"/>
    </location>
</feature>
<keyword evidence="10" id="KW-1185">Reference proteome</keyword>
<keyword evidence="4 7" id="KW-0812">Transmembrane</keyword>
<comment type="subcellular location">
    <subcellularLocation>
        <location evidence="1">Cell inner membrane</location>
        <topology evidence="1">Multi-pass membrane protein</topology>
    </subcellularLocation>
</comment>
<dbReference type="Pfam" id="PF06808">
    <property type="entry name" value="DctM"/>
    <property type="match status" value="1"/>
</dbReference>
<feature type="domain" description="TRAP C4-dicarboxylate transport system permease DctM subunit" evidence="8">
    <location>
        <begin position="9"/>
        <end position="433"/>
    </location>
</feature>
<dbReference type="Proteomes" id="UP000440004">
    <property type="component" value="Unassembled WGS sequence"/>
</dbReference>
<reference evidence="9 10" key="1">
    <citation type="submission" date="2019-10" db="EMBL/GenBank/DDBJ databases">
        <title>Alkalibaculum tamaniensis sp.nov., a new alkaliphilic acetogen, isolated on methoxylated aromatics from a mud volcano.</title>
        <authorList>
            <person name="Khomyakova M.A."/>
            <person name="Merkel A.Y."/>
            <person name="Bonch-Osmolovskaya E.A."/>
            <person name="Slobodkin A.I."/>
        </authorList>
    </citation>
    <scope>NUCLEOTIDE SEQUENCE [LARGE SCALE GENOMIC DNA]</scope>
    <source>
        <strain evidence="9 10">M08DMB</strain>
    </source>
</reference>
<dbReference type="AlphaFoldDB" id="A0A6A7K458"/>
<dbReference type="EMBL" id="WHNX01000001">
    <property type="protein sequence ID" value="MPW24242.1"/>
    <property type="molecule type" value="Genomic_DNA"/>
</dbReference>
<feature type="transmembrane region" description="Helical" evidence="7">
    <location>
        <begin position="7"/>
        <end position="34"/>
    </location>
</feature>
<feature type="transmembrane region" description="Helical" evidence="7">
    <location>
        <begin position="330"/>
        <end position="361"/>
    </location>
</feature>
<dbReference type="PIRSF" id="PIRSF006066">
    <property type="entry name" value="HI0050"/>
    <property type="match status" value="1"/>
</dbReference>
<keyword evidence="3" id="KW-0997">Cell inner membrane</keyword>
<dbReference type="NCBIfam" id="TIGR00786">
    <property type="entry name" value="dctM"/>
    <property type="match status" value="1"/>
</dbReference>
<comment type="caution">
    <text evidence="9">The sequence shown here is derived from an EMBL/GenBank/DDBJ whole genome shotgun (WGS) entry which is preliminary data.</text>
</comment>
<evidence type="ECO:0000259" key="8">
    <source>
        <dbReference type="Pfam" id="PF06808"/>
    </source>
</evidence>
<keyword evidence="5 7" id="KW-1133">Transmembrane helix</keyword>
<evidence type="ECO:0000256" key="7">
    <source>
        <dbReference type="SAM" id="Phobius"/>
    </source>
</evidence>